<comment type="caution">
    <text evidence="1">The sequence shown here is derived from an EMBL/GenBank/DDBJ whole genome shotgun (WGS) entry which is preliminary data.</text>
</comment>
<organism evidence="1 2">
    <name type="scientific">Aeromonas caviae</name>
    <name type="common">Aeromonas punctata</name>
    <dbReference type="NCBI Taxonomy" id="648"/>
    <lineage>
        <taxon>Bacteria</taxon>
        <taxon>Pseudomonadati</taxon>
        <taxon>Pseudomonadota</taxon>
        <taxon>Gammaproteobacteria</taxon>
        <taxon>Aeromonadales</taxon>
        <taxon>Aeromonadaceae</taxon>
        <taxon>Aeromonas</taxon>
    </lineage>
</organism>
<reference evidence="1 2" key="1">
    <citation type="submission" date="2021-07" db="EMBL/GenBank/DDBJ databases">
        <title>Draft genome sequence of carbapenem-resistant Aeromonas spp. in Japan.</title>
        <authorList>
            <person name="Maehana S."/>
            <person name="Suzuki M."/>
            <person name="Kitasato H."/>
        </authorList>
    </citation>
    <scope>NUCLEOTIDE SEQUENCE [LARGE SCALE GENOMIC DNA]</scope>
    <source>
        <strain evidence="1 2">KAM382</strain>
    </source>
</reference>
<dbReference type="EMBL" id="BPOP01000032">
    <property type="protein sequence ID" value="GJB92884.1"/>
    <property type="molecule type" value="Genomic_DNA"/>
</dbReference>
<dbReference type="RefSeq" id="WP_143238994.1">
    <property type="nucleotide sequence ID" value="NZ_AP024402.1"/>
</dbReference>
<proteinExistence type="predicted"/>
<dbReference type="AlphaFoldDB" id="A0ABD0BA04"/>
<evidence type="ECO:0000313" key="1">
    <source>
        <dbReference type="EMBL" id="GJB92884.1"/>
    </source>
</evidence>
<accession>A0ABD0BA04</accession>
<protein>
    <submittedName>
        <fullName evidence="1">Uncharacterized protein</fullName>
    </submittedName>
</protein>
<name>A0ABD0BA04_AERCA</name>
<evidence type="ECO:0000313" key="2">
    <source>
        <dbReference type="Proteomes" id="UP000737420"/>
    </source>
</evidence>
<gene>
    <name evidence="1" type="ORF">KAM382_29450</name>
</gene>
<sequence>MIEVKKEHLLLAVTFSVMIASVSYTYASLRSYSSSSECIVGSMGNVSSDRAASFIRQACFDMFGGEIKVPSKKLSIDKVNLLDGKAYLGDIYPYTFNITAYNGNDDITISGIYVNINHTDKSGNKAIKRYYKKIEIAPLSISKAHIDVEKPEGDYTWEISGADGYLTAK</sequence>
<dbReference type="Proteomes" id="UP000737420">
    <property type="component" value="Unassembled WGS sequence"/>
</dbReference>